<keyword evidence="1" id="KW-0812">Transmembrane</keyword>
<gene>
    <name evidence="4" type="ORF">NCTC11621_00372</name>
</gene>
<feature type="transmembrane region" description="Helical" evidence="1">
    <location>
        <begin position="462"/>
        <end position="480"/>
    </location>
</feature>
<feature type="transmembrane region" description="Helical" evidence="1">
    <location>
        <begin position="227"/>
        <end position="247"/>
    </location>
</feature>
<sequence>MQQTTLFNLSWQKYLVLLFALLSAGFFASGAITWIAANWDYFSKFQKLYSIQALFFITVGLGLSFYYREVKKAHNSGLFSLIFSFLSVVFLGGMFALIGQTYQTGADPWELFAVWSLCQIPFLILFPNIASALLLATTSNTALILADHILSDSLEISLIGLNLILLVLYEYFGEKLKDIHWRILPKLLMLALVGAFFALMFRSNAAIISWLISAGLIYYYKERRFDFLNLIILFIYVIISFHIKLLLELGNDFFSGVFLVTILAFASTIGSVVILTKWFKAHNPMTKKVTWHIYPLFILLILFCTGLFLATAIFTFELLENEDQLVYLSFILLIIASIMHFSKKEENDLFHIAIDMLLAIGLIIYFIFFLFESGSEVYLALMLVISIFFYVLRTTNWLRFLIGALAIIAILCYLDFFELGWYINEGDLSSQFVLSSQQWLMILGLGLYYYCAINRETQSGIILLPIAWALLLIGLSLPNLDIFRNWEFFEPVAELPEMKSVFDWFNIITVYFFTHFSQEVWLLKSLTFVLSITPIIFFLLISRRFVLSKKLQAVLFFAILLLCVSFISANETLACIALLFLAYLSVSRILFVVAILGVVINLAAYYYLLTIPLLYKSFLLMTLSVIWLCFMLILIVNIKKQDIVEVKVEGNISHRNPLLIRVMLTAITALFIGLATNYSIYKYEDILNTGEPIILKTAPFDPRSLMQGDYMSLNYEILQDIYNIWYEDPSDGASFVYALLKRDELGITMLCRLQKTVPTSFDGCTPDIYLPINVAHWQPRLPSQDYFFAEGKGEYYAQAEYAEYRFKNGKALLFQLLDKNLNPL</sequence>
<feature type="transmembrane region" description="Helical" evidence="1">
    <location>
        <begin position="156"/>
        <end position="172"/>
    </location>
</feature>
<feature type="transmembrane region" description="Helical" evidence="1">
    <location>
        <begin position="253"/>
        <end position="275"/>
    </location>
</feature>
<feature type="transmembrane region" description="Helical" evidence="1">
    <location>
        <begin position="14"/>
        <end position="36"/>
    </location>
</feature>
<reference evidence="4 5" key="1">
    <citation type="submission" date="2018-06" db="EMBL/GenBank/DDBJ databases">
        <authorList>
            <consortium name="Pathogen Informatics"/>
            <person name="Doyle S."/>
        </authorList>
    </citation>
    <scope>NUCLEOTIDE SEQUENCE [LARGE SCALE GENOMIC DNA]</scope>
    <source>
        <strain evidence="4 5">NCTC11621</strain>
    </source>
</reference>
<dbReference type="InterPro" id="IPR018677">
    <property type="entry name" value="DUF2157"/>
</dbReference>
<feature type="transmembrane region" description="Helical" evidence="1">
    <location>
        <begin position="48"/>
        <end position="67"/>
    </location>
</feature>
<feature type="transmembrane region" description="Helical" evidence="1">
    <location>
        <begin position="400"/>
        <end position="423"/>
    </location>
</feature>
<feature type="transmembrane region" description="Helical" evidence="1">
    <location>
        <begin position="111"/>
        <end position="136"/>
    </location>
</feature>
<evidence type="ECO:0000259" key="3">
    <source>
        <dbReference type="Pfam" id="PF14351"/>
    </source>
</evidence>
<dbReference type="InterPro" id="IPR025833">
    <property type="entry name" value="GDYXXLXY"/>
</dbReference>
<feature type="transmembrane region" description="Helical" evidence="1">
    <location>
        <begin position="429"/>
        <end position="450"/>
    </location>
</feature>
<feature type="transmembrane region" description="Helical" evidence="1">
    <location>
        <begin position="589"/>
        <end position="609"/>
    </location>
</feature>
<evidence type="ECO:0000256" key="1">
    <source>
        <dbReference type="SAM" id="Phobius"/>
    </source>
</evidence>
<keyword evidence="1" id="KW-0472">Membrane</keyword>
<organism evidence="4 5">
    <name type="scientific">Pasteurella canis</name>
    <dbReference type="NCBI Taxonomy" id="753"/>
    <lineage>
        <taxon>Bacteria</taxon>
        <taxon>Pseudomonadati</taxon>
        <taxon>Pseudomonadota</taxon>
        <taxon>Gammaproteobacteria</taxon>
        <taxon>Pasteurellales</taxon>
        <taxon>Pasteurellaceae</taxon>
        <taxon>Pasteurella</taxon>
    </lineage>
</organism>
<evidence type="ECO:0000259" key="2">
    <source>
        <dbReference type="Pfam" id="PF09925"/>
    </source>
</evidence>
<feature type="transmembrane region" description="Helical" evidence="1">
    <location>
        <begin position="349"/>
        <end position="371"/>
    </location>
</feature>
<dbReference type="Pfam" id="PF14351">
    <property type="entry name" value="DUF4401"/>
    <property type="match status" value="1"/>
</dbReference>
<feature type="transmembrane region" description="Helical" evidence="1">
    <location>
        <begin position="79"/>
        <end position="99"/>
    </location>
</feature>
<feature type="transmembrane region" description="Helical" evidence="1">
    <location>
        <begin position="179"/>
        <end position="199"/>
    </location>
</feature>
<feature type="domain" description="DUF4401" evidence="3">
    <location>
        <begin position="290"/>
        <end position="632"/>
    </location>
</feature>
<dbReference type="Pfam" id="PF09925">
    <property type="entry name" value="DUF2157"/>
    <property type="match status" value="1"/>
</dbReference>
<feature type="transmembrane region" description="Helical" evidence="1">
    <location>
        <begin position="521"/>
        <end position="541"/>
    </location>
</feature>
<evidence type="ECO:0000313" key="5">
    <source>
        <dbReference type="Proteomes" id="UP000254704"/>
    </source>
</evidence>
<dbReference type="Proteomes" id="UP000254704">
    <property type="component" value="Unassembled WGS sequence"/>
</dbReference>
<feature type="transmembrane region" description="Helical" evidence="1">
    <location>
        <begin position="658"/>
        <end position="680"/>
    </location>
</feature>
<feature type="transmembrane region" description="Helical" evidence="1">
    <location>
        <begin position="618"/>
        <end position="638"/>
    </location>
</feature>
<dbReference type="InterPro" id="IPR025513">
    <property type="entry name" value="DUF4401"/>
</dbReference>
<protein>
    <submittedName>
        <fullName evidence="4">Membrane protein</fullName>
    </submittedName>
</protein>
<keyword evidence="1" id="KW-1133">Transmembrane helix</keyword>
<accession>A0A379ETB8</accession>
<evidence type="ECO:0000313" key="4">
    <source>
        <dbReference type="EMBL" id="SUC09025.1"/>
    </source>
</evidence>
<feature type="domain" description="DUF2157" evidence="2">
    <location>
        <begin position="15"/>
        <end position="126"/>
    </location>
</feature>
<dbReference type="AlphaFoldDB" id="A0A379ETB8"/>
<feature type="transmembrane region" description="Helical" evidence="1">
    <location>
        <begin position="325"/>
        <end position="342"/>
    </location>
</feature>
<feature type="transmembrane region" description="Helical" evidence="1">
    <location>
        <begin position="553"/>
        <end position="583"/>
    </location>
</feature>
<dbReference type="EMBL" id="UGTV01000015">
    <property type="protein sequence ID" value="SUC09025.1"/>
    <property type="molecule type" value="Genomic_DNA"/>
</dbReference>
<dbReference type="Pfam" id="PF14345">
    <property type="entry name" value="GDYXXLXY"/>
    <property type="match status" value="1"/>
</dbReference>
<feature type="transmembrane region" description="Helical" evidence="1">
    <location>
        <begin position="296"/>
        <end position="319"/>
    </location>
</feature>
<proteinExistence type="predicted"/>
<feature type="transmembrane region" description="Helical" evidence="1">
    <location>
        <begin position="377"/>
        <end position="393"/>
    </location>
</feature>
<name>A0A379ETB8_9PAST</name>